<gene>
    <name evidence="6" type="primary">LOC111600671</name>
</gene>
<name>A0A6J1LWQ8_DROHY</name>
<dbReference type="InterPro" id="IPR009003">
    <property type="entry name" value="Peptidase_S1_PA"/>
</dbReference>
<dbReference type="SMART" id="SM00020">
    <property type="entry name" value="Tryp_SPc"/>
    <property type="match status" value="1"/>
</dbReference>
<dbReference type="GO" id="GO:0006508">
    <property type="term" value="P:proteolysis"/>
    <property type="evidence" value="ECO:0007669"/>
    <property type="project" value="UniProtKB-KW"/>
</dbReference>
<evidence type="ECO:0000256" key="1">
    <source>
        <dbReference type="ARBA" id="ARBA00023157"/>
    </source>
</evidence>
<feature type="domain" description="Peptidase S1" evidence="4">
    <location>
        <begin position="15"/>
        <end position="279"/>
    </location>
</feature>
<accession>A0A6J1LWQ8</accession>
<dbReference type="InterPro" id="IPR001254">
    <property type="entry name" value="Trypsin_dom"/>
</dbReference>
<dbReference type="AlphaFoldDB" id="A0A6J1LWQ8"/>
<evidence type="ECO:0000256" key="2">
    <source>
        <dbReference type="ARBA" id="ARBA00024195"/>
    </source>
</evidence>
<dbReference type="OrthoDB" id="7840639at2759"/>
<keyword evidence="6" id="KW-0645">Protease</keyword>
<evidence type="ECO:0000313" key="6">
    <source>
        <dbReference type="RefSeq" id="XP_023172689.2"/>
    </source>
</evidence>
<feature type="signal peptide" evidence="3">
    <location>
        <begin position="1"/>
        <end position="22"/>
    </location>
</feature>
<comment type="similarity">
    <text evidence="2">Belongs to the peptidase S1 family. CLIP subfamily.</text>
</comment>
<evidence type="ECO:0000313" key="5">
    <source>
        <dbReference type="Proteomes" id="UP000504633"/>
    </source>
</evidence>
<sequence>MSALGNLIIMLILSVLNGAAEAETNCGKLEERLLYRKDIVTEPAEYPWIGLLFQRKGQKFRNAGCNVVIVGESHVLTTASCVQGLNTQPGSIAVRLGIWDETHQPGEPYICNDKGFCVPGPVQYLVDAITVHPLADKDTGINDIAILQLSQRINMTTYIQPVCLQPTLEPASWTSMDFHYGGFEEADVRKVKDMAITISRQVCTTETATPPPDNQFCGLPRIRASTYKGAPLMGINVENDVPRSFYLVGILVRTKDVGQVFLFFQDIKPLRRWIMDNTHSASS</sequence>
<reference evidence="6" key="1">
    <citation type="submission" date="2025-08" db="UniProtKB">
        <authorList>
            <consortium name="RefSeq"/>
        </authorList>
    </citation>
    <scope>IDENTIFICATION</scope>
    <source>
        <strain evidence="6">15085-1641.00</strain>
        <tissue evidence="6">Whole body</tissue>
    </source>
</reference>
<dbReference type="PANTHER" id="PTHR24256">
    <property type="entry name" value="TRYPTASE-RELATED"/>
    <property type="match status" value="1"/>
</dbReference>
<protein>
    <submittedName>
        <fullName evidence="6">Serine protease easter isoform X2</fullName>
    </submittedName>
</protein>
<keyword evidence="6" id="KW-0378">Hydrolase</keyword>
<dbReference type="PROSITE" id="PS50240">
    <property type="entry name" value="TRYPSIN_DOM"/>
    <property type="match status" value="1"/>
</dbReference>
<keyword evidence="3" id="KW-0732">Signal</keyword>
<dbReference type="InterPro" id="IPR043504">
    <property type="entry name" value="Peptidase_S1_PA_chymotrypsin"/>
</dbReference>
<organism evidence="5 6">
    <name type="scientific">Drosophila hydei</name>
    <name type="common">Fruit fly</name>
    <dbReference type="NCBI Taxonomy" id="7224"/>
    <lineage>
        <taxon>Eukaryota</taxon>
        <taxon>Metazoa</taxon>
        <taxon>Ecdysozoa</taxon>
        <taxon>Arthropoda</taxon>
        <taxon>Hexapoda</taxon>
        <taxon>Insecta</taxon>
        <taxon>Pterygota</taxon>
        <taxon>Neoptera</taxon>
        <taxon>Endopterygota</taxon>
        <taxon>Diptera</taxon>
        <taxon>Brachycera</taxon>
        <taxon>Muscomorpha</taxon>
        <taxon>Ephydroidea</taxon>
        <taxon>Drosophilidae</taxon>
        <taxon>Drosophila</taxon>
    </lineage>
</organism>
<dbReference type="Pfam" id="PF00089">
    <property type="entry name" value="Trypsin"/>
    <property type="match status" value="1"/>
</dbReference>
<keyword evidence="5" id="KW-1185">Reference proteome</keyword>
<dbReference type="InterPro" id="IPR051487">
    <property type="entry name" value="Ser/Thr_Proteases_Immune/Dev"/>
</dbReference>
<dbReference type="GeneID" id="111600671"/>
<dbReference type="Gene3D" id="2.40.10.10">
    <property type="entry name" value="Trypsin-like serine proteases"/>
    <property type="match status" value="1"/>
</dbReference>
<evidence type="ECO:0000256" key="3">
    <source>
        <dbReference type="SAM" id="SignalP"/>
    </source>
</evidence>
<evidence type="ECO:0000259" key="4">
    <source>
        <dbReference type="PROSITE" id="PS50240"/>
    </source>
</evidence>
<dbReference type="SUPFAM" id="SSF50494">
    <property type="entry name" value="Trypsin-like serine proteases"/>
    <property type="match status" value="1"/>
</dbReference>
<feature type="chain" id="PRO_5027021346" evidence="3">
    <location>
        <begin position="23"/>
        <end position="283"/>
    </location>
</feature>
<keyword evidence="1" id="KW-1015">Disulfide bond</keyword>
<dbReference type="RefSeq" id="XP_023172689.2">
    <property type="nucleotide sequence ID" value="XM_023316921.2"/>
</dbReference>
<proteinExistence type="inferred from homology"/>
<dbReference type="GO" id="GO:0004252">
    <property type="term" value="F:serine-type endopeptidase activity"/>
    <property type="evidence" value="ECO:0007669"/>
    <property type="project" value="InterPro"/>
</dbReference>
<dbReference type="Proteomes" id="UP000504633">
    <property type="component" value="Unplaced"/>
</dbReference>